<accession>A0ABS8WRL9</accession>
<proteinExistence type="predicted"/>
<protein>
    <submittedName>
        <fullName evidence="2">Uncharacterized protein</fullName>
    </submittedName>
</protein>
<evidence type="ECO:0000313" key="2">
    <source>
        <dbReference type="EMBL" id="MCE3214730.1"/>
    </source>
</evidence>
<comment type="caution">
    <text evidence="2">The sequence shown here is derived from an EMBL/GenBank/DDBJ whole genome shotgun (WGS) entry which is preliminary data.</text>
</comment>
<organism evidence="2 3">
    <name type="scientific">Datura stramonium</name>
    <name type="common">Jimsonweed</name>
    <name type="synonym">Common thornapple</name>
    <dbReference type="NCBI Taxonomy" id="4076"/>
    <lineage>
        <taxon>Eukaryota</taxon>
        <taxon>Viridiplantae</taxon>
        <taxon>Streptophyta</taxon>
        <taxon>Embryophyta</taxon>
        <taxon>Tracheophyta</taxon>
        <taxon>Spermatophyta</taxon>
        <taxon>Magnoliopsida</taxon>
        <taxon>eudicotyledons</taxon>
        <taxon>Gunneridae</taxon>
        <taxon>Pentapetalae</taxon>
        <taxon>asterids</taxon>
        <taxon>lamiids</taxon>
        <taxon>Solanales</taxon>
        <taxon>Solanaceae</taxon>
        <taxon>Solanoideae</taxon>
        <taxon>Datureae</taxon>
        <taxon>Datura</taxon>
    </lineage>
</organism>
<sequence>MERKKRGGRFAAEIFSGGCSLGELRLEEVKLYFSGQQQPETERRLGVEEDGGAAVLGCWWLVSSAMIEERGEREVEGGLAGEDEGEKEGERDATGFEGGRGGK</sequence>
<reference evidence="2 3" key="1">
    <citation type="journal article" date="2021" name="BMC Genomics">
        <title>Datura genome reveals duplications of psychoactive alkaloid biosynthetic genes and high mutation rate following tissue culture.</title>
        <authorList>
            <person name="Rajewski A."/>
            <person name="Carter-House D."/>
            <person name="Stajich J."/>
            <person name="Litt A."/>
        </authorList>
    </citation>
    <scope>NUCLEOTIDE SEQUENCE [LARGE SCALE GENOMIC DNA]</scope>
    <source>
        <strain evidence="2">AR-01</strain>
    </source>
</reference>
<name>A0ABS8WRL9_DATST</name>
<evidence type="ECO:0000256" key="1">
    <source>
        <dbReference type="SAM" id="MobiDB-lite"/>
    </source>
</evidence>
<feature type="region of interest" description="Disordered" evidence="1">
    <location>
        <begin position="71"/>
        <end position="103"/>
    </location>
</feature>
<gene>
    <name evidence="2" type="ORF">HAX54_053153</name>
</gene>
<dbReference type="EMBL" id="JACEIK010009827">
    <property type="protein sequence ID" value="MCE3214730.1"/>
    <property type="molecule type" value="Genomic_DNA"/>
</dbReference>
<evidence type="ECO:0000313" key="3">
    <source>
        <dbReference type="Proteomes" id="UP000823775"/>
    </source>
</evidence>
<dbReference type="Proteomes" id="UP000823775">
    <property type="component" value="Unassembled WGS sequence"/>
</dbReference>
<keyword evidence="3" id="KW-1185">Reference proteome</keyword>